<sequence>MATKLNFPRLSQWPSLPVLPCRRRRLGGCGGGGVKACASRGTNGRDNGGRLVDENMIVLRMRIRGVKMLENGHDGRDQPPSDWMEWEKQYFVHYNEDVLEGIGLLQNYLMNIRPSLALGAMQ</sequence>
<dbReference type="Proteomes" id="UP001187192">
    <property type="component" value="Unassembled WGS sequence"/>
</dbReference>
<dbReference type="PANTHER" id="PTHR33782:SF27">
    <property type="entry name" value="PROTEIN, PUTATIVE-RELATED"/>
    <property type="match status" value="1"/>
</dbReference>
<gene>
    <name evidence="1" type="ORF">TIFTF001_002013</name>
</gene>
<evidence type="ECO:0000313" key="2">
    <source>
        <dbReference type="Proteomes" id="UP001187192"/>
    </source>
</evidence>
<comment type="caution">
    <text evidence="1">The sequence shown here is derived from an EMBL/GenBank/DDBJ whole genome shotgun (WGS) entry which is preliminary data.</text>
</comment>
<dbReference type="EMBL" id="BTGU01000002">
    <property type="protein sequence ID" value="GMN28300.1"/>
    <property type="molecule type" value="Genomic_DNA"/>
</dbReference>
<evidence type="ECO:0000313" key="1">
    <source>
        <dbReference type="EMBL" id="GMN28300.1"/>
    </source>
</evidence>
<accession>A0AA88CRD7</accession>
<organism evidence="1 2">
    <name type="scientific">Ficus carica</name>
    <name type="common">Common fig</name>
    <dbReference type="NCBI Taxonomy" id="3494"/>
    <lineage>
        <taxon>Eukaryota</taxon>
        <taxon>Viridiplantae</taxon>
        <taxon>Streptophyta</taxon>
        <taxon>Embryophyta</taxon>
        <taxon>Tracheophyta</taxon>
        <taxon>Spermatophyta</taxon>
        <taxon>Magnoliopsida</taxon>
        <taxon>eudicotyledons</taxon>
        <taxon>Gunneridae</taxon>
        <taxon>Pentapetalae</taxon>
        <taxon>rosids</taxon>
        <taxon>fabids</taxon>
        <taxon>Rosales</taxon>
        <taxon>Moraceae</taxon>
        <taxon>Ficeae</taxon>
        <taxon>Ficus</taxon>
    </lineage>
</organism>
<proteinExistence type="predicted"/>
<protein>
    <submittedName>
        <fullName evidence="1">Uncharacterized protein</fullName>
    </submittedName>
</protein>
<name>A0AA88CRD7_FICCA</name>
<dbReference type="AlphaFoldDB" id="A0AA88CRD7"/>
<keyword evidence="2" id="KW-1185">Reference proteome</keyword>
<dbReference type="PANTHER" id="PTHR33782">
    <property type="entry name" value="OS01G0121600 PROTEIN"/>
    <property type="match status" value="1"/>
</dbReference>
<reference evidence="1" key="1">
    <citation type="submission" date="2023-07" db="EMBL/GenBank/DDBJ databases">
        <title>draft genome sequence of fig (Ficus carica).</title>
        <authorList>
            <person name="Takahashi T."/>
            <person name="Nishimura K."/>
        </authorList>
    </citation>
    <scope>NUCLEOTIDE SEQUENCE</scope>
</reference>